<reference evidence="6 7" key="1">
    <citation type="submission" date="2021-05" db="EMBL/GenBank/DDBJ databases">
        <title>Fusibacter ferrireducens sp. nov., an anaerobic, sulfur- and Fe-reducing bacterium isolated from the mangrove sediment.</title>
        <authorList>
            <person name="Qiu D."/>
        </authorList>
    </citation>
    <scope>NUCLEOTIDE SEQUENCE [LARGE SCALE GENOMIC DNA]</scope>
    <source>
        <strain evidence="6 7">DSM 12116</strain>
    </source>
</reference>
<dbReference type="Proteomes" id="UP000746471">
    <property type="component" value="Unassembled WGS sequence"/>
</dbReference>
<proteinExistence type="predicted"/>
<evidence type="ECO:0000256" key="5">
    <source>
        <dbReference type="ARBA" id="ARBA00047942"/>
    </source>
</evidence>
<accession>A0ABS5PKY1</accession>
<dbReference type="InterPro" id="IPR012327">
    <property type="entry name" value="MeTrfase_D12"/>
</dbReference>
<dbReference type="PRINTS" id="PR00505">
    <property type="entry name" value="D12N6MTFRASE"/>
</dbReference>
<dbReference type="InterPro" id="IPR029063">
    <property type="entry name" value="SAM-dependent_MTases_sf"/>
</dbReference>
<organism evidence="6 7">
    <name type="scientific">Fusibacter paucivorans</name>
    <dbReference type="NCBI Taxonomy" id="76009"/>
    <lineage>
        <taxon>Bacteria</taxon>
        <taxon>Bacillati</taxon>
        <taxon>Bacillota</taxon>
        <taxon>Clostridia</taxon>
        <taxon>Eubacteriales</taxon>
        <taxon>Eubacteriales Family XII. Incertae Sedis</taxon>
        <taxon>Fusibacter</taxon>
    </lineage>
</organism>
<evidence type="ECO:0000256" key="2">
    <source>
        <dbReference type="ARBA" id="ARBA00022603"/>
    </source>
</evidence>
<dbReference type="SUPFAM" id="SSF53335">
    <property type="entry name" value="S-adenosyl-L-methionine-dependent methyltransferases"/>
    <property type="match status" value="1"/>
</dbReference>
<keyword evidence="4" id="KW-0949">S-adenosyl-L-methionine</keyword>
<evidence type="ECO:0000313" key="7">
    <source>
        <dbReference type="Proteomes" id="UP000746471"/>
    </source>
</evidence>
<keyword evidence="7" id="KW-1185">Reference proteome</keyword>
<dbReference type="RefSeq" id="WP_213235009.1">
    <property type="nucleotide sequence ID" value="NZ_JAHBCL010000001.1"/>
</dbReference>
<evidence type="ECO:0000313" key="6">
    <source>
        <dbReference type="EMBL" id="MBS7525226.1"/>
    </source>
</evidence>
<dbReference type="EMBL" id="JAHBCL010000001">
    <property type="protein sequence ID" value="MBS7525226.1"/>
    <property type="molecule type" value="Genomic_DNA"/>
</dbReference>
<evidence type="ECO:0000256" key="1">
    <source>
        <dbReference type="ARBA" id="ARBA00011900"/>
    </source>
</evidence>
<dbReference type="Gene3D" id="3.40.50.150">
    <property type="entry name" value="Vaccinia Virus protein VP39"/>
    <property type="match status" value="2"/>
</dbReference>
<dbReference type="Pfam" id="PF02086">
    <property type="entry name" value="MethyltransfD12"/>
    <property type="match status" value="2"/>
</dbReference>
<keyword evidence="2 6" id="KW-0489">Methyltransferase</keyword>
<comment type="catalytic activity">
    <reaction evidence="5">
        <text>a 2'-deoxyadenosine in DNA + S-adenosyl-L-methionine = an N(6)-methyl-2'-deoxyadenosine in DNA + S-adenosyl-L-homocysteine + H(+)</text>
        <dbReference type="Rhea" id="RHEA:15197"/>
        <dbReference type="Rhea" id="RHEA-COMP:12418"/>
        <dbReference type="Rhea" id="RHEA-COMP:12419"/>
        <dbReference type="ChEBI" id="CHEBI:15378"/>
        <dbReference type="ChEBI" id="CHEBI:57856"/>
        <dbReference type="ChEBI" id="CHEBI:59789"/>
        <dbReference type="ChEBI" id="CHEBI:90615"/>
        <dbReference type="ChEBI" id="CHEBI:90616"/>
        <dbReference type="EC" id="2.1.1.72"/>
    </reaction>
</comment>
<dbReference type="EC" id="2.1.1.72" evidence="1"/>
<dbReference type="GO" id="GO:0008168">
    <property type="term" value="F:methyltransferase activity"/>
    <property type="evidence" value="ECO:0007669"/>
    <property type="project" value="UniProtKB-KW"/>
</dbReference>
<name>A0ABS5PKY1_9FIRM</name>
<sequence length="375" mass="44005">MIKPFIKWPGGKTTELKIIHENLPEAFQNYIEPFVGGGACFLSLDRAAYQKAYLNDASEELMGLYQYIQSGNHGFIDNLEAIWSCWSHFGDFSDRNYQRLRALYAVYKAGEYSTIEGKILVSGFVEAQHVEMIAGVPRPLQLDMPQFVKTMTDSIYLKFRNTKKNERAKGDLPEADYHKNFEAGIKTAVYTYFRTLYNRRTGLEVDREMHMALFFFLREFCYSSMFRYNKDGDFNVPYGGASYNRKNFKQKIEYLRSAPLKEVLQASALYNKDFEMFLETIPIHENDFMFVDPPYDTEFSTYANNDFNLNDQKRLADYLLNTYEGRFMVIIKNTDYIYSLYHQKGIRIIGFDKSYAVSFMDRNERAVNHLLIMNY</sequence>
<gene>
    <name evidence="6" type="ORF">KHM83_00900</name>
</gene>
<comment type="caution">
    <text evidence="6">The sequence shown here is derived from an EMBL/GenBank/DDBJ whole genome shotgun (WGS) entry which is preliminary data.</text>
</comment>
<keyword evidence="3" id="KW-0808">Transferase</keyword>
<evidence type="ECO:0000256" key="4">
    <source>
        <dbReference type="ARBA" id="ARBA00022691"/>
    </source>
</evidence>
<evidence type="ECO:0000256" key="3">
    <source>
        <dbReference type="ARBA" id="ARBA00022679"/>
    </source>
</evidence>
<dbReference type="PANTHER" id="PTHR30481">
    <property type="entry name" value="DNA ADENINE METHYLASE"/>
    <property type="match status" value="1"/>
</dbReference>
<protein>
    <recommendedName>
        <fullName evidence="1">site-specific DNA-methyltransferase (adenine-specific)</fullName>
        <ecNumber evidence="1">2.1.1.72</ecNumber>
    </recommendedName>
</protein>
<dbReference type="PANTHER" id="PTHR30481:SF3">
    <property type="entry name" value="DNA ADENINE METHYLASE"/>
    <property type="match status" value="1"/>
</dbReference>
<dbReference type="GO" id="GO:0032259">
    <property type="term" value="P:methylation"/>
    <property type="evidence" value="ECO:0007669"/>
    <property type="project" value="UniProtKB-KW"/>
</dbReference>
<dbReference type="PROSITE" id="PS00092">
    <property type="entry name" value="N6_MTASE"/>
    <property type="match status" value="1"/>
</dbReference>
<dbReference type="InterPro" id="IPR002052">
    <property type="entry name" value="DNA_methylase_N6_adenine_CS"/>
</dbReference>